<protein>
    <submittedName>
        <fullName evidence="1">Uncharacterized protein</fullName>
    </submittedName>
</protein>
<name>A0A0F9HS88_9ZZZZ</name>
<dbReference type="AlphaFoldDB" id="A0A0F9HS88"/>
<evidence type="ECO:0000313" key="1">
    <source>
        <dbReference type="EMBL" id="KKL84565.1"/>
    </source>
</evidence>
<organism evidence="1">
    <name type="scientific">marine sediment metagenome</name>
    <dbReference type="NCBI Taxonomy" id="412755"/>
    <lineage>
        <taxon>unclassified sequences</taxon>
        <taxon>metagenomes</taxon>
        <taxon>ecological metagenomes</taxon>
    </lineage>
</organism>
<dbReference type="EMBL" id="LAZR01021665">
    <property type="protein sequence ID" value="KKL84565.1"/>
    <property type="molecule type" value="Genomic_DNA"/>
</dbReference>
<accession>A0A0F9HS88</accession>
<comment type="caution">
    <text evidence="1">The sequence shown here is derived from an EMBL/GenBank/DDBJ whole genome shotgun (WGS) entry which is preliminary data.</text>
</comment>
<sequence>MNEDKLLEILNKMIRVLDPIKFEDLNMDFTTTDQEGLLALEKEHDEVGLKHKDNDKNKEVCSSVAALIATITDVLVGKRLAFILDLDTGIVTGFQWLKS</sequence>
<gene>
    <name evidence="1" type="ORF">LCGC14_1963470</name>
</gene>
<proteinExistence type="predicted"/>
<reference evidence="1" key="1">
    <citation type="journal article" date="2015" name="Nature">
        <title>Complex archaea that bridge the gap between prokaryotes and eukaryotes.</title>
        <authorList>
            <person name="Spang A."/>
            <person name="Saw J.H."/>
            <person name="Jorgensen S.L."/>
            <person name="Zaremba-Niedzwiedzka K."/>
            <person name="Martijn J."/>
            <person name="Lind A.E."/>
            <person name="van Eijk R."/>
            <person name="Schleper C."/>
            <person name="Guy L."/>
            <person name="Ettema T.J."/>
        </authorList>
    </citation>
    <scope>NUCLEOTIDE SEQUENCE</scope>
</reference>